<gene>
    <name evidence="1" type="ORF">NCTC11388_00694</name>
</gene>
<dbReference type="AlphaFoldDB" id="A0A380BIS3"/>
<evidence type="ECO:0000313" key="2">
    <source>
        <dbReference type="Proteomes" id="UP000254893"/>
    </source>
</evidence>
<dbReference type="Gene3D" id="2.180.10.10">
    <property type="entry name" value="RHS repeat-associated core"/>
    <property type="match status" value="1"/>
</dbReference>
<dbReference type="Proteomes" id="UP000254893">
    <property type="component" value="Unassembled WGS sequence"/>
</dbReference>
<dbReference type="InterPro" id="IPR022385">
    <property type="entry name" value="Rhs_assc_core"/>
</dbReference>
<dbReference type="InterPro" id="IPR050708">
    <property type="entry name" value="T6SS_VgrG/RHS"/>
</dbReference>
<sequence length="590" mass="65160">MGRSTSIKQQINGQNLVTISTNNYNEIGQLVEKQVGADDNGGNSHANIQYTYNERGWLNTSISDFFSLKLKYGDGNTPQWNGNISEQQWGQTVSPGEKFVYEYDQLSRLKNGTSPSGMSELLNYDEMGNITKLIRDGASIDYTYSGNKLSMVSGTVNGNYAYDNNGNVSADRNGLNYVYTHFNIPKAVNGNGKTISYLYDANGIKLRKISNETGIRDYIGNIEYQNGNIALIRHAEGVAILKTDGTYIHHYNLTDHLGNVRATLYRNPATNQVEALQRDDYYPFGLRKVLKGGNNKYLYNGKEIQGELGDQYDYGARFYDPVIARWGMVDPLAEQMRRHSPYNYAFNNPLRFIDPDGMGPTDIVYFNRKGQETSRVISKTEFKTYVKDSDGNYQLVAMPNVITGKGGSNTTGAVYQKYDYQIAASTAVFNMDKNEGSLSLVTDGGKSIPSSATSQIPDLDPTTVKAIAMQESGIGTGKEANEKKDIMQVNNGVSNFADYSPYKANYGLSKGAVPGPVTSINAGIKDLATKGFKGGVGYNPKTDQMSFKFQGWDKAINNYNGGGAAKYGQDYLKSIKDMIRNSVKPTSQNY</sequence>
<organism evidence="1 2">
    <name type="scientific">Sphingobacterium spiritivorum</name>
    <name type="common">Flavobacterium spiritivorum</name>
    <dbReference type="NCBI Taxonomy" id="258"/>
    <lineage>
        <taxon>Bacteria</taxon>
        <taxon>Pseudomonadati</taxon>
        <taxon>Bacteroidota</taxon>
        <taxon>Sphingobacteriia</taxon>
        <taxon>Sphingobacteriales</taxon>
        <taxon>Sphingobacteriaceae</taxon>
        <taxon>Sphingobacterium</taxon>
    </lineage>
</organism>
<protein>
    <submittedName>
        <fullName evidence="1">RHS repeat-associated core domain</fullName>
    </submittedName>
</protein>
<dbReference type="PANTHER" id="PTHR32305:SF15">
    <property type="entry name" value="PROTEIN RHSA-RELATED"/>
    <property type="match status" value="1"/>
</dbReference>
<reference evidence="1 2" key="1">
    <citation type="submission" date="2018-06" db="EMBL/GenBank/DDBJ databases">
        <authorList>
            <consortium name="Pathogen Informatics"/>
            <person name="Doyle S."/>
        </authorList>
    </citation>
    <scope>NUCLEOTIDE SEQUENCE [LARGE SCALE GENOMIC DNA]</scope>
    <source>
        <strain evidence="1 2">NCTC11388</strain>
    </source>
</reference>
<name>A0A380BIS3_SPHSI</name>
<proteinExistence type="predicted"/>
<evidence type="ECO:0000313" key="1">
    <source>
        <dbReference type="EMBL" id="SUJ01092.1"/>
    </source>
</evidence>
<dbReference type="EMBL" id="UGYW01000002">
    <property type="protein sequence ID" value="SUJ01092.1"/>
    <property type="molecule type" value="Genomic_DNA"/>
</dbReference>
<dbReference type="NCBIfam" id="TIGR03696">
    <property type="entry name" value="Rhs_assc_core"/>
    <property type="match status" value="1"/>
</dbReference>
<accession>A0A380BIS3</accession>
<dbReference type="PANTHER" id="PTHR32305">
    <property type="match status" value="1"/>
</dbReference>
<dbReference type="RefSeq" id="WP_115169110.1">
    <property type="nucleotide sequence ID" value="NZ_UGYW01000002.1"/>
</dbReference>